<evidence type="ECO:0000259" key="1">
    <source>
        <dbReference type="Pfam" id="PF03372"/>
    </source>
</evidence>
<reference evidence="2 3" key="1">
    <citation type="journal article" date="2019" name="Sci. Rep.">
        <title>Orb-weaving spider Araneus ventricosus genome elucidates the spidroin gene catalogue.</title>
        <authorList>
            <person name="Kono N."/>
            <person name="Nakamura H."/>
            <person name="Ohtoshi R."/>
            <person name="Moran D.A.P."/>
            <person name="Shinohara A."/>
            <person name="Yoshida Y."/>
            <person name="Fujiwara M."/>
            <person name="Mori M."/>
            <person name="Tomita M."/>
            <person name="Arakawa K."/>
        </authorList>
    </citation>
    <scope>NUCLEOTIDE SEQUENCE [LARGE SCALE GENOMIC DNA]</scope>
</reference>
<dbReference type="OrthoDB" id="6436865at2759"/>
<evidence type="ECO:0000313" key="3">
    <source>
        <dbReference type="Proteomes" id="UP000499080"/>
    </source>
</evidence>
<gene>
    <name evidence="2" type="ORF">AVEN_181474_1</name>
</gene>
<proteinExistence type="predicted"/>
<evidence type="ECO:0000313" key="2">
    <source>
        <dbReference type="EMBL" id="GBN91126.1"/>
    </source>
</evidence>
<dbReference type="PANTHER" id="PTHR33273:SF4">
    <property type="entry name" value="ENDONUCLEASE_EXONUCLEASE_PHOSPHATASE DOMAIN-CONTAINING PROTEIN"/>
    <property type="match status" value="1"/>
</dbReference>
<sequence length="171" mass="19271">MAINLISWNCHGFRAHSAEFKTLINKYQPICICIQETYLSPNIDPRIANYSFLRKDNINTSRATGGVAIVYSNLFPSKPVCINTPLQAVAIQIHIKMPITICTIYLPPHQIISLNELDNLIVQLPTPFILLGDLNGHSTLWGSDATNNRGLQIEKLISDNKVECFNRRRLV</sequence>
<name>A0A4Y2SUV4_ARAVE</name>
<dbReference type="PANTHER" id="PTHR33273">
    <property type="entry name" value="DOMAIN-CONTAINING PROTEIN, PUTATIVE-RELATED"/>
    <property type="match status" value="1"/>
</dbReference>
<protein>
    <recommendedName>
        <fullName evidence="1">Endonuclease/exonuclease/phosphatase domain-containing protein</fullName>
    </recommendedName>
</protein>
<dbReference type="GO" id="GO:0003824">
    <property type="term" value="F:catalytic activity"/>
    <property type="evidence" value="ECO:0007669"/>
    <property type="project" value="InterPro"/>
</dbReference>
<dbReference type="EMBL" id="BGPR01023720">
    <property type="protein sequence ID" value="GBN91126.1"/>
    <property type="molecule type" value="Genomic_DNA"/>
</dbReference>
<dbReference type="InterPro" id="IPR036691">
    <property type="entry name" value="Endo/exonu/phosph_ase_sf"/>
</dbReference>
<dbReference type="SUPFAM" id="SSF56219">
    <property type="entry name" value="DNase I-like"/>
    <property type="match status" value="1"/>
</dbReference>
<dbReference type="Proteomes" id="UP000499080">
    <property type="component" value="Unassembled WGS sequence"/>
</dbReference>
<dbReference type="InterPro" id="IPR005135">
    <property type="entry name" value="Endo/exonuclease/phosphatase"/>
</dbReference>
<dbReference type="Pfam" id="PF03372">
    <property type="entry name" value="Exo_endo_phos"/>
    <property type="match status" value="1"/>
</dbReference>
<accession>A0A4Y2SUV4</accession>
<organism evidence="2 3">
    <name type="scientific">Araneus ventricosus</name>
    <name type="common">Orbweaver spider</name>
    <name type="synonym">Epeira ventricosa</name>
    <dbReference type="NCBI Taxonomy" id="182803"/>
    <lineage>
        <taxon>Eukaryota</taxon>
        <taxon>Metazoa</taxon>
        <taxon>Ecdysozoa</taxon>
        <taxon>Arthropoda</taxon>
        <taxon>Chelicerata</taxon>
        <taxon>Arachnida</taxon>
        <taxon>Araneae</taxon>
        <taxon>Araneomorphae</taxon>
        <taxon>Entelegynae</taxon>
        <taxon>Araneoidea</taxon>
        <taxon>Araneidae</taxon>
        <taxon>Araneus</taxon>
    </lineage>
</organism>
<dbReference type="AlphaFoldDB" id="A0A4Y2SUV4"/>
<dbReference type="Gene3D" id="3.60.10.10">
    <property type="entry name" value="Endonuclease/exonuclease/phosphatase"/>
    <property type="match status" value="1"/>
</dbReference>
<keyword evidence="3" id="KW-1185">Reference proteome</keyword>
<comment type="caution">
    <text evidence="2">The sequence shown here is derived from an EMBL/GenBank/DDBJ whole genome shotgun (WGS) entry which is preliminary data.</text>
</comment>
<feature type="domain" description="Endonuclease/exonuclease/phosphatase" evidence="1">
    <location>
        <begin position="6"/>
        <end position="152"/>
    </location>
</feature>